<evidence type="ECO:0000313" key="1">
    <source>
        <dbReference type="EMBL" id="SHF99163.1"/>
    </source>
</evidence>
<proteinExistence type="predicted"/>
<dbReference type="STRING" id="1073325.SAMN05444483_10413"/>
<dbReference type="RefSeq" id="WP_072878462.1">
    <property type="nucleotide sequence ID" value="NZ_FQVT01000004.1"/>
</dbReference>
<dbReference type="Proteomes" id="UP000183945">
    <property type="component" value="Unassembled WGS sequence"/>
</dbReference>
<reference evidence="2" key="1">
    <citation type="submission" date="2016-11" db="EMBL/GenBank/DDBJ databases">
        <authorList>
            <person name="Varghese N."/>
            <person name="Submissions S."/>
        </authorList>
    </citation>
    <scope>NUCLEOTIDE SEQUENCE [LARGE SCALE GENOMIC DNA]</scope>
    <source>
        <strain evidence="2">DSM 24579</strain>
    </source>
</reference>
<protein>
    <submittedName>
        <fullName evidence="1">Protein involved in gliding motility GldD</fullName>
    </submittedName>
</protein>
<dbReference type="PROSITE" id="PS51257">
    <property type="entry name" value="PROKAR_LIPOPROTEIN"/>
    <property type="match status" value="1"/>
</dbReference>
<dbReference type="Pfam" id="PF25593">
    <property type="entry name" value="GldD_lipo"/>
    <property type="match status" value="1"/>
</dbReference>
<organism evidence="1 2">
    <name type="scientific">Salegentibacter echinorum</name>
    <dbReference type="NCBI Taxonomy" id="1073325"/>
    <lineage>
        <taxon>Bacteria</taxon>
        <taxon>Pseudomonadati</taxon>
        <taxon>Bacteroidota</taxon>
        <taxon>Flavobacteriia</taxon>
        <taxon>Flavobacteriales</taxon>
        <taxon>Flavobacteriaceae</taxon>
        <taxon>Salegentibacter</taxon>
    </lineage>
</organism>
<dbReference type="NCBIfam" id="TIGR03512">
    <property type="entry name" value="GldD_lipo"/>
    <property type="match status" value="1"/>
</dbReference>
<name>A0A1M5G604_SALEC</name>
<dbReference type="EMBL" id="FQVT01000004">
    <property type="protein sequence ID" value="SHF99163.1"/>
    <property type="molecule type" value="Genomic_DNA"/>
</dbReference>
<dbReference type="InterPro" id="IPR019850">
    <property type="entry name" value="GldD-like"/>
</dbReference>
<dbReference type="OrthoDB" id="679501at2"/>
<evidence type="ECO:0000313" key="2">
    <source>
        <dbReference type="Proteomes" id="UP000183945"/>
    </source>
</evidence>
<accession>A0A1M5G604</accession>
<keyword evidence="2" id="KW-1185">Reference proteome</keyword>
<gene>
    <name evidence="1" type="ORF">SAMN05444483_10413</name>
</gene>
<sequence>MRKCWVVIAAMFLIVACGEEETKPKPRGFLALDYPEAQYKFTNFDCPYNFEINTNARVKPSRNNIPCWIDLEYKNLKGTIFVTYQPVHGNLDSLLTDAQNLPLQHTIKADGIEGDIYTNPKRNVYGMFYEVSGDAASQAQFYLTDSINHFLTASAYFKTKPNYDSIVPAAAYLKKDMKRMIETMQWQDKTD</sequence>
<dbReference type="AlphaFoldDB" id="A0A1M5G604"/>